<dbReference type="Gene3D" id="1.10.1660.10">
    <property type="match status" value="1"/>
</dbReference>
<sequence length="158" mass="17467">MRFYERRKLLPVPLRSSNGYRLYEAQDVRRVRFLRRGRELGFTLNELAGFVALSDRSRDGVVLAGEVRERGAAKVAEIDARIEDLRRMREALVGVLDAPCVEPGAVCPVVAALAGGDQRSPAGLRSSTPSSQSFNLPWRLSLSRTGPEAKKSQMPDSL</sequence>
<dbReference type="InterPro" id="IPR047057">
    <property type="entry name" value="MerR_fam"/>
</dbReference>
<feature type="compositionally biased region" description="Polar residues" evidence="4">
    <location>
        <begin position="125"/>
        <end position="135"/>
    </location>
</feature>
<evidence type="ECO:0000256" key="4">
    <source>
        <dbReference type="SAM" id="MobiDB-lite"/>
    </source>
</evidence>
<proteinExistence type="predicted"/>
<dbReference type="GO" id="GO:0003700">
    <property type="term" value="F:DNA-binding transcription factor activity"/>
    <property type="evidence" value="ECO:0007669"/>
    <property type="project" value="InterPro"/>
</dbReference>
<feature type="compositionally biased region" description="Basic and acidic residues" evidence="4">
    <location>
        <begin position="147"/>
        <end position="158"/>
    </location>
</feature>
<dbReference type="SUPFAM" id="SSF46955">
    <property type="entry name" value="Putative DNA-binding domain"/>
    <property type="match status" value="1"/>
</dbReference>
<dbReference type="Pfam" id="PF09278">
    <property type="entry name" value="MerR-DNA-bind"/>
    <property type="match status" value="1"/>
</dbReference>
<dbReference type="PANTHER" id="PTHR30204">
    <property type="entry name" value="REDOX-CYCLING DRUG-SENSING TRANSCRIPTIONAL ACTIVATOR SOXR"/>
    <property type="match status" value="1"/>
</dbReference>
<dbReference type="PANTHER" id="PTHR30204:SF94">
    <property type="entry name" value="HEAVY METAL-DEPENDENT TRANSCRIPTIONAL REGULATOR HI_0293-RELATED"/>
    <property type="match status" value="1"/>
</dbReference>
<dbReference type="InterPro" id="IPR015358">
    <property type="entry name" value="Tscrpt_reg_MerR_DNA-bd"/>
</dbReference>
<gene>
    <name evidence="6" type="ORF">HNR07_001324</name>
</gene>
<dbReference type="PROSITE" id="PS50937">
    <property type="entry name" value="HTH_MERR_2"/>
    <property type="match status" value="1"/>
</dbReference>
<keyword evidence="3" id="KW-0804">Transcription</keyword>
<evidence type="ECO:0000256" key="2">
    <source>
        <dbReference type="ARBA" id="ARBA00023125"/>
    </source>
</evidence>
<dbReference type="RefSeq" id="WP_312893636.1">
    <property type="nucleotide sequence ID" value="NZ_BAAAKM010000044.1"/>
</dbReference>
<protein>
    <submittedName>
        <fullName evidence="6">MerR family mercuric resistance operon transcriptional regulator</fullName>
    </submittedName>
</protein>
<keyword evidence="1" id="KW-0805">Transcription regulation</keyword>
<feature type="domain" description="HTH merR-type" evidence="5">
    <location>
        <begin position="1"/>
        <end position="53"/>
    </location>
</feature>
<dbReference type="AlphaFoldDB" id="A0A840WEQ3"/>
<keyword evidence="2" id="KW-0238">DNA-binding</keyword>
<dbReference type="Proteomes" id="UP000579647">
    <property type="component" value="Unassembled WGS sequence"/>
</dbReference>
<evidence type="ECO:0000313" key="6">
    <source>
        <dbReference type="EMBL" id="MBB5490187.1"/>
    </source>
</evidence>
<name>A0A840WEQ3_9ACTN</name>
<reference evidence="6 7" key="1">
    <citation type="submission" date="2020-08" db="EMBL/GenBank/DDBJ databases">
        <title>Sequencing the genomes of 1000 actinobacteria strains.</title>
        <authorList>
            <person name="Klenk H.-P."/>
        </authorList>
    </citation>
    <scope>NUCLEOTIDE SEQUENCE [LARGE SCALE GENOMIC DNA]</scope>
    <source>
        <strain evidence="6 7">DSM 44598</strain>
    </source>
</reference>
<dbReference type="EMBL" id="JACHDO010000001">
    <property type="protein sequence ID" value="MBB5490187.1"/>
    <property type="molecule type" value="Genomic_DNA"/>
</dbReference>
<evidence type="ECO:0000256" key="3">
    <source>
        <dbReference type="ARBA" id="ARBA00023163"/>
    </source>
</evidence>
<feature type="region of interest" description="Disordered" evidence="4">
    <location>
        <begin position="118"/>
        <end position="158"/>
    </location>
</feature>
<dbReference type="GO" id="GO:0003677">
    <property type="term" value="F:DNA binding"/>
    <property type="evidence" value="ECO:0007669"/>
    <property type="project" value="UniProtKB-KW"/>
</dbReference>
<evidence type="ECO:0000313" key="7">
    <source>
        <dbReference type="Proteomes" id="UP000579647"/>
    </source>
</evidence>
<dbReference type="SMART" id="SM00422">
    <property type="entry name" value="HTH_MERR"/>
    <property type="match status" value="1"/>
</dbReference>
<comment type="caution">
    <text evidence="6">The sequence shown here is derived from an EMBL/GenBank/DDBJ whole genome shotgun (WGS) entry which is preliminary data.</text>
</comment>
<evidence type="ECO:0000256" key="1">
    <source>
        <dbReference type="ARBA" id="ARBA00023015"/>
    </source>
</evidence>
<evidence type="ECO:0000259" key="5">
    <source>
        <dbReference type="PROSITE" id="PS50937"/>
    </source>
</evidence>
<organism evidence="6 7">
    <name type="scientific">Nocardiopsis metallicus</name>
    <dbReference type="NCBI Taxonomy" id="179819"/>
    <lineage>
        <taxon>Bacteria</taxon>
        <taxon>Bacillati</taxon>
        <taxon>Actinomycetota</taxon>
        <taxon>Actinomycetes</taxon>
        <taxon>Streptosporangiales</taxon>
        <taxon>Nocardiopsidaceae</taxon>
        <taxon>Nocardiopsis</taxon>
    </lineage>
</organism>
<dbReference type="InterPro" id="IPR009061">
    <property type="entry name" value="DNA-bd_dom_put_sf"/>
</dbReference>
<keyword evidence="7" id="KW-1185">Reference proteome</keyword>
<accession>A0A840WEQ3</accession>
<dbReference type="InterPro" id="IPR000551">
    <property type="entry name" value="MerR-type_HTH_dom"/>
</dbReference>